<dbReference type="GO" id="GO:0004709">
    <property type="term" value="F:MAP kinase kinase kinase activity"/>
    <property type="evidence" value="ECO:0007669"/>
    <property type="project" value="TreeGrafter"/>
</dbReference>
<organism evidence="7 8">
    <name type="scientific">Mucuna pruriens</name>
    <name type="common">Velvet bean</name>
    <name type="synonym">Dolichos pruriens</name>
    <dbReference type="NCBI Taxonomy" id="157652"/>
    <lineage>
        <taxon>Eukaryota</taxon>
        <taxon>Viridiplantae</taxon>
        <taxon>Streptophyta</taxon>
        <taxon>Embryophyta</taxon>
        <taxon>Tracheophyta</taxon>
        <taxon>Spermatophyta</taxon>
        <taxon>Magnoliopsida</taxon>
        <taxon>eudicotyledons</taxon>
        <taxon>Gunneridae</taxon>
        <taxon>Pentapetalae</taxon>
        <taxon>rosids</taxon>
        <taxon>fabids</taxon>
        <taxon>Fabales</taxon>
        <taxon>Fabaceae</taxon>
        <taxon>Papilionoideae</taxon>
        <taxon>50 kb inversion clade</taxon>
        <taxon>NPAAA clade</taxon>
        <taxon>indigoferoid/millettioid clade</taxon>
        <taxon>Phaseoleae</taxon>
        <taxon>Mucuna</taxon>
    </lineage>
</organism>
<dbReference type="OrthoDB" id="25592at2759"/>
<feature type="non-terminal residue" evidence="7">
    <location>
        <position position="1"/>
    </location>
</feature>
<sequence length="219" mass="24254">MIPVLVVGIQNQGTKNLPPKVTSLHIYRASTSPVRGTEDQPTVLVLTGRPCWFLGRPCWLLGRPCRFRKADRGGSERPTELVADRYIAPQALSIGQLRIDCFGSCSFNFTRRRDTPGWSLGPPVLIVFGLSYLHGRNTVHRDIKGANILVDPNGEIKLADFGMARHISASASMLSFKGSPYWMAPEVVMNTNDYNLPVDIWSLGCTIVEMATSKPPWSQ</sequence>
<dbReference type="InterPro" id="IPR050538">
    <property type="entry name" value="MAP_kinase_kinase_kinase"/>
</dbReference>
<dbReference type="SMART" id="SM00220">
    <property type="entry name" value="S_TKc"/>
    <property type="match status" value="1"/>
</dbReference>
<evidence type="ECO:0000313" key="8">
    <source>
        <dbReference type="Proteomes" id="UP000257109"/>
    </source>
</evidence>
<dbReference type="AlphaFoldDB" id="A0A371F8B6"/>
<dbReference type="PANTHER" id="PTHR48016:SF8">
    <property type="entry name" value="MITOGEN-ACTIVATED PROTEIN KINASE KINASE KINASE 3"/>
    <property type="match status" value="1"/>
</dbReference>
<comment type="similarity">
    <text evidence="1">Belongs to the protein kinase superfamily. STE Ser/Thr protein kinase family. MAP kinase kinase kinase subfamily.</text>
</comment>
<keyword evidence="4 7" id="KW-0418">Kinase</keyword>
<dbReference type="PROSITE" id="PS50011">
    <property type="entry name" value="PROTEIN_KINASE_DOM"/>
    <property type="match status" value="1"/>
</dbReference>
<proteinExistence type="inferred from homology"/>
<evidence type="ECO:0000313" key="7">
    <source>
        <dbReference type="EMBL" id="RDX74518.1"/>
    </source>
</evidence>
<dbReference type="GO" id="GO:0005524">
    <property type="term" value="F:ATP binding"/>
    <property type="evidence" value="ECO:0007669"/>
    <property type="project" value="UniProtKB-KW"/>
</dbReference>
<evidence type="ECO:0000259" key="6">
    <source>
        <dbReference type="PROSITE" id="PS50011"/>
    </source>
</evidence>
<protein>
    <submittedName>
        <fullName evidence="7">Mitogen-activated protein kinase kinase kinase 3</fullName>
    </submittedName>
</protein>
<dbReference type="STRING" id="157652.A0A371F8B6"/>
<dbReference type="PANTHER" id="PTHR48016">
    <property type="entry name" value="MAP KINASE KINASE KINASE SSK2-RELATED-RELATED"/>
    <property type="match status" value="1"/>
</dbReference>
<dbReference type="GO" id="GO:0005737">
    <property type="term" value="C:cytoplasm"/>
    <property type="evidence" value="ECO:0007669"/>
    <property type="project" value="TreeGrafter"/>
</dbReference>
<dbReference type="Proteomes" id="UP000257109">
    <property type="component" value="Unassembled WGS sequence"/>
</dbReference>
<accession>A0A371F8B6</accession>
<dbReference type="InterPro" id="IPR011009">
    <property type="entry name" value="Kinase-like_dom_sf"/>
</dbReference>
<dbReference type="Pfam" id="PF00069">
    <property type="entry name" value="Pkinase"/>
    <property type="match status" value="1"/>
</dbReference>
<gene>
    <name evidence="7" type="primary">MAPKKK3</name>
    <name evidence="7" type="ORF">CR513_45733</name>
</gene>
<keyword evidence="2" id="KW-0808">Transferase</keyword>
<dbReference type="Gene3D" id="1.10.510.10">
    <property type="entry name" value="Transferase(Phosphotransferase) domain 1"/>
    <property type="match status" value="1"/>
</dbReference>
<evidence type="ECO:0000256" key="3">
    <source>
        <dbReference type="ARBA" id="ARBA00022741"/>
    </source>
</evidence>
<dbReference type="SUPFAM" id="SSF56112">
    <property type="entry name" value="Protein kinase-like (PK-like)"/>
    <property type="match status" value="1"/>
</dbReference>
<name>A0A371F8B6_MUCPR</name>
<evidence type="ECO:0000256" key="4">
    <source>
        <dbReference type="ARBA" id="ARBA00022777"/>
    </source>
</evidence>
<dbReference type="InterPro" id="IPR000719">
    <property type="entry name" value="Prot_kinase_dom"/>
</dbReference>
<dbReference type="EMBL" id="QJKJ01010155">
    <property type="protein sequence ID" value="RDX74518.1"/>
    <property type="molecule type" value="Genomic_DNA"/>
</dbReference>
<keyword evidence="8" id="KW-1185">Reference proteome</keyword>
<keyword evidence="5" id="KW-0067">ATP-binding</keyword>
<reference evidence="7" key="1">
    <citation type="submission" date="2018-05" db="EMBL/GenBank/DDBJ databases">
        <title>Draft genome of Mucuna pruriens seed.</title>
        <authorList>
            <person name="Nnadi N.E."/>
            <person name="Vos R."/>
            <person name="Hasami M.H."/>
            <person name="Devisetty U.K."/>
            <person name="Aguiy J.C."/>
        </authorList>
    </citation>
    <scope>NUCLEOTIDE SEQUENCE [LARGE SCALE GENOMIC DNA]</scope>
    <source>
        <strain evidence="7">JCA_2017</strain>
    </source>
</reference>
<evidence type="ECO:0000256" key="2">
    <source>
        <dbReference type="ARBA" id="ARBA00022679"/>
    </source>
</evidence>
<evidence type="ECO:0000256" key="5">
    <source>
        <dbReference type="ARBA" id="ARBA00022840"/>
    </source>
</evidence>
<keyword evidence="3" id="KW-0547">Nucleotide-binding</keyword>
<feature type="domain" description="Protein kinase" evidence="6">
    <location>
        <begin position="1"/>
        <end position="219"/>
    </location>
</feature>
<evidence type="ECO:0000256" key="1">
    <source>
        <dbReference type="ARBA" id="ARBA00006529"/>
    </source>
</evidence>
<comment type="caution">
    <text evidence="7">The sequence shown here is derived from an EMBL/GenBank/DDBJ whole genome shotgun (WGS) entry which is preliminary data.</text>
</comment>